<evidence type="ECO:0000256" key="10">
    <source>
        <dbReference type="ARBA" id="ARBA00023157"/>
    </source>
</evidence>
<comment type="similarity">
    <text evidence="3">Belongs to the glutaminyl-peptide cyclotransferase family.</text>
</comment>
<dbReference type="PANTHER" id="PTHR12283:SF6">
    <property type="entry name" value="GLUTAMINYL-PEPTIDE CYCLOTRANSFERASE-RELATED"/>
    <property type="match status" value="1"/>
</dbReference>
<evidence type="ECO:0000256" key="5">
    <source>
        <dbReference type="ARBA" id="ARBA00016861"/>
    </source>
</evidence>
<dbReference type="EC" id="2.3.2.5" evidence="4"/>
<dbReference type="Proteomes" id="UP000046393">
    <property type="component" value="Unplaced"/>
</dbReference>
<dbReference type="WBParaSite" id="SMUV_0000421701-mRNA-1">
    <property type="protein sequence ID" value="SMUV_0000421701-mRNA-1"/>
    <property type="gene ID" value="SMUV_0000421701"/>
</dbReference>
<keyword evidence="14" id="KW-1185">Reference proteome</keyword>
<dbReference type="GO" id="GO:0016603">
    <property type="term" value="F:glutaminyl-peptide cyclotransferase activity"/>
    <property type="evidence" value="ECO:0007669"/>
    <property type="project" value="UniProtKB-EC"/>
</dbReference>
<comment type="catalytic activity">
    <reaction evidence="1">
        <text>N-terminal L-glutaminyl-[peptide] = N-terminal 5-oxo-L-prolyl-[peptide] + NH4(+)</text>
        <dbReference type="Rhea" id="RHEA:23652"/>
        <dbReference type="Rhea" id="RHEA-COMP:11736"/>
        <dbReference type="Rhea" id="RHEA-COMP:11846"/>
        <dbReference type="ChEBI" id="CHEBI:28938"/>
        <dbReference type="ChEBI" id="CHEBI:64722"/>
        <dbReference type="ChEBI" id="CHEBI:87215"/>
        <dbReference type="EC" id="2.3.2.5"/>
    </reaction>
</comment>
<dbReference type="PANTHER" id="PTHR12283">
    <property type="entry name" value="GLUTAMINYL-PEPTIDE CYCLOTRANSFERASE"/>
    <property type="match status" value="1"/>
</dbReference>
<dbReference type="InterPro" id="IPR007484">
    <property type="entry name" value="Peptidase_M28"/>
</dbReference>
<evidence type="ECO:0000256" key="8">
    <source>
        <dbReference type="ARBA" id="ARBA00022723"/>
    </source>
</evidence>
<evidence type="ECO:0000256" key="3">
    <source>
        <dbReference type="ARBA" id="ARBA00006014"/>
    </source>
</evidence>
<protein>
    <recommendedName>
        <fullName evidence="5">Glutaminyl-peptide cyclotransferase</fullName>
        <ecNumber evidence="4">2.3.2.5</ecNumber>
    </recommendedName>
</protein>
<evidence type="ECO:0000256" key="11">
    <source>
        <dbReference type="ARBA" id="ARBA00023315"/>
    </source>
</evidence>
<sequence length="342" mass="38805">MGALRPLLLASFCFIGVLTQFSTRQLFKRNFQLYSISQTSLLEICHLTNTERFKNLLNPIMTPRIVGTPGHKRVAMYLKQVLQDAGFEVEWDRFSDRTPYGVKTFRNLIATFDSTAPKRLVLSCHYDSKIMKEGEFIGATDSAVPCAMLLDLALSLSRYLKLQTNPQVTLQLIFFDGEEAFVNWTSTDSIYGSRHLADLWSNKWYPESFGSSFDILKEIDRIDVLVLLDLLGASNPKIRNVFGHKANDLFSTLPITEMKLMKLGCLHNLPTIFDGELTYAQVEDDHMPFISRGVPVLHLIPVPFPTVWHKLDDNASALHYPTIDNIVTVLRVFVAQYLGLVP</sequence>
<feature type="chain" id="PRO_5005893299" description="Glutaminyl-peptide cyclotransferase" evidence="12">
    <location>
        <begin position="20"/>
        <end position="342"/>
    </location>
</feature>
<evidence type="ECO:0000256" key="2">
    <source>
        <dbReference type="ARBA" id="ARBA00004613"/>
    </source>
</evidence>
<evidence type="ECO:0000256" key="9">
    <source>
        <dbReference type="ARBA" id="ARBA00022833"/>
    </source>
</evidence>
<keyword evidence="6" id="KW-0964">Secreted</keyword>
<keyword evidence="9" id="KW-0862">Zinc</keyword>
<feature type="domain" description="Peptidase M28" evidence="13">
    <location>
        <begin position="107"/>
        <end position="332"/>
    </location>
</feature>
<dbReference type="InterPro" id="IPR037457">
    <property type="entry name" value="M28_QC"/>
</dbReference>
<comment type="subcellular location">
    <subcellularLocation>
        <location evidence="2">Secreted</location>
    </subcellularLocation>
</comment>
<keyword evidence="10" id="KW-1015">Disulfide bond</keyword>
<evidence type="ECO:0000256" key="4">
    <source>
        <dbReference type="ARBA" id="ARBA00012012"/>
    </source>
</evidence>
<feature type="signal peptide" evidence="12">
    <location>
        <begin position="1"/>
        <end position="19"/>
    </location>
</feature>
<proteinExistence type="inferred from homology"/>
<keyword evidence="12" id="KW-0732">Signal</keyword>
<dbReference type="FunFam" id="3.40.630.10:FF:000029">
    <property type="entry name" value="Glutaminyl-peptide cyclotransferase"/>
    <property type="match status" value="1"/>
</dbReference>
<reference evidence="15" key="1">
    <citation type="submission" date="2017-02" db="UniProtKB">
        <authorList>
            <consortium name="WormBaseParasite"/>
        </authorList>
    </citation>
    <scope>IDENTIFICATION</scope>
</reference>
<evidence type="ECO:0000256" key="6">
    <source>
        <dbReference type="ARBA" id="ARBA00022525"/>
    </source>
</evidence>
<evidence type="ECO:0000313" key="14">
    <source>
        <dbReference type="Proteomes" id="UP000046393"/>
    </source>
</evidence>
<evidence type="ECO:0000313" key="15">
    <source>
        <dbReference type="WBParaSite" id="SMUV_0000421701-mRNA-1"/>
    </source>
</evidence>
<dbReference type="SUPFAM" id="SSF53187">
    <property type="entry name" value="Zn-dependent exopeptidases"/>
    <property type="match status" value="1"/>
</dbReference>
<evidence type="ECO:0000256" key="12">
    <source>
        <dbReference type="SAM" id="SignalP"/>
    </source>
</evidence>
<dbReference type="InterPro" id="IPR040234">
    <property type="entry name" value="QC/QCL"/>
</dbReference>
<dbReference type="GO" id="GO:0008270">
    <property type="term" value="F:zinc ion binding"/>
    <property type="evidence" value="ECO:0007669"/>
    <property type="project" value="TreeGrafter"/>
</dbReference>
<dbReference type="CDD" id="cd03880">
    <property type="entry name" value="M28_QC_like"/>
    <property type="match status" value="1"/>
</dbReference>
<dbReference type="STRING" id="451379.A0A0N5AIH1"/>
<organism evidence="14 15">
    <name type="scientific">Syphacia muris</name>
    <dbReference type="NCBI Taxonomy" id="451379"/>
    <lineage>
        <taxon>Eukaryota</taxon>
        <taxon>Metazoa</taxon>
        <taxon>Ecdysozoa</taxon>
        <taxon>Nematoda</taxon>
        <taxon>Chromadorea</taxon>
        <taxon>Rhabditida</taxon>
        <taxon>Spirurina</taxon>
        <taxon>Oxyuridomorpha</taxon>
        <taxon>Oxyuroidea</taxon>
        <taxon>Oxyuridae</taxon>
        <taxon>Syphacia</taxon>
    </lineage>
</organism>
<accession>A0A0N5AIH1</accession>
<keyword evidence="7" id="KW-0808">Transferase</keyword>
<name>A0A0N5AIH1_9BILA</name>
<evidence type="ECO:0000256" key="7">
    <source>
        <dbReference type="ARBA" id="ARBA00022679"/>
    </source>
</evidence>
<dbReference type="GO" id="GO:0005576">
    <property type="term" value="C:extracellular region"/>
    <property type="evidence" value="ECO:0007669"/>
    <property type="project" value="UniProtKB-SubCell"/>
</dbReference>
<keyword evidence="8" id="KW-0479">Metal-binding</keyword>
<dbReference type="Gene3D" id="3.40.630.10">
    <property type="entry name" value="Zn peptidases"/>
    <property type="match status" value="1"/>
</dbReference>
<dbReference type="Pfam" id="PF04389">
    <property type="entry name" value="Peptidase_M28"/>
    <property type="match status" value="1"/>
</dbReference>
<dbReference type="AlphaFoldDB" id="A0A0N5AIH1"/>
<evidence type="ECO:0000256" key="1">
    <source>
        <dbReference type="ARBA" id="ARBA00000001"/>
    </source>
</evidence>
<keyword evidence="11" id="KW-0012">Acyltransferase</keyword>
<evidence type="ECO:0000259" key="13">
    <source>
        <dbReference type="Pfam" id="PF04389"/>
    </source>
</evidence>